<evidence type="ECO:0000256" key="1">
    <source>
        <dbReference type="SAM" id="SignalP"/>
    </source>
</evidence>
<feature type="signal peptide" evidence="1">
    <location>
        <begin position="1"/>
        <end position="16"/>
    </location>
</feature>
<dbReference type="Proteomes" id="UP001172673">
    <property type="component" value="Unassembled WGS sequence"/>
</dbReference>
<keyword evidence="3" id="KW-1185">Reference proteome</keyword>
<dbReference type="Gene3D" id="1.20.90.10">
    <property type="entry name" value="Phospholipase A2 domain"/>
    <property type="match status" value="1"/>
</dbReference>
<dbReference type="GO" id="GO:0006644">
    <property type="term" value="P:phospholipid metabolic process"/>
    <property type="evidence" value="ECO:0007669"/>
    <property type="project" value="InterPro"/>
</dbReference>
<evidence type="ECO:0000313" key="3">
    <source>
        <dbReference type="Proteomes" id="UP001172673"/>
    </source>
</evidence>
<dbReference type="InterPro" id="IPR036444">
    <property type="entry name" value="PLipase_A2_dom_sf"/>
</dbReference>
<sequence length="151" mass="17062">MKLSIVLSILPSLGSAFPLPLMQRQTDLQAVTDILLFSDNMTQFQAARDAQYPPQLDWSSNGCSFSTDNPLGFDFLQSCQRHDFGYRNYKAQGRFDDDGKARIDNNFKSDMYNECSSEGDLEVVCDGVADLYYEAVVEFGNKLRERDGVED</sequence>
<accession>A0AA39CES4</accession>
<reference evidence="2" key="1">
    <citation type="submission" date="2022-10" db="EMBL/GenBank/DDBJ databases">
        <title>Culturing micro-colonial fungi from biological soil crusts in the Mojave desert and describing Neophaeococcomyces mojavensis, and introducing the new genera and species Taxawa tesnikishii.</title>
        <authorList>
            <person name="Kurbessoian T."/>
            <person name="Stajich J.E."/>
        </authorList>
    </citation>
    <scope>NUCLEOTIDE SEQUENCE</scope>
    <source>
        <strain evidence="2">TK_41</strain>
    </source>
</reference>
<dbReference type="GO" id="GO:0004623">
    <property type="term" value="F:phospholipase A2 activity"/>
    <property type="evidence" value="ECO:0007669"/>
    <property type="project" value="InterPro"/>
</dbReference>
<dbReference type="InterPro" id="IPR015141">
    <property type="entry name" value="PLipase_A2_prok/fun"/>
</dbReference>
<dbReference type="EMBL" id="JAPDRK010000015">
    <property type="protein sequence ID" value="KAJ9605633.1"/>
    <property type="molecule type" value="Genomic_DNA"/>
</dbReference>
<evidence type="ECO:0000313" key="2">
    <source>
        <dbReference type="EMBL" id="KAJ9605633.1"/>
    </source>
</evidence>
<gene>
    <name evidence="2" type="ORF">H2200_009482</name>
</gene>
<dbReference type="SUPFAM" id="SSF48619">
    <property type="entry name" value="Phospholipase A2, PLA2"/>
    <property type="match status" value="1"/>
</dbReference>
<protein>
    <recommendedName>
        <fullName evidence="4">Secretory phospholipase A2</fullName>
    </recommendedName>
</protein>
<proteinExistence type="predicted"/>
<dbReference type="AlphaFoldDB" id="A0AA39CES4"/>
<organism evidence="2 3">
    <name type="scientific">Cladophialophora chaetospira</name>
    <dbReference type="NCBI Taxonomy" id="386627"/>
    <lineage>
        <taxon>Eukaryota</taxon>
        <taxon>Fungi</taxon>
        <taxon>Dikarya</taxon>
        <taxon>Ascomycota</taxon>
        <taxon>Pezizomycotina</taxon>
        <taxon>Eurotiomycetes</taxon>
        <taxon>Chaetothyriomycetidae</taxon>
        <taxon>Chaetothyriales</taxon>
        <taxon>Herpotrichiellaceae</taxon>
        <taxon>Cladophialophora</taxon>
    </lineage>
</organism>
<dbReference type="Pfam" id="PF09056">
    <property type="entry name" value="Phospholip_A2_3"/>
    <property type="match status" value="1"/>
</dbReference>
<feature type="chain" id="PRO_5041236400" description="Secretory phospholipase A2" evidence="1">
    <location>
        <begin position="17"/>
        <end position="151"/>
    </location>
</feature>
<evidence type="ECO:0008006" key="4">
    <source>
        <dbReference type="Google" id="ProtNLM"/>
    </source>
</evidence>
<dbReference type="GO" id="GO:0050482">
    <property type="term" value="P:arachidonate secretion"/>
    <property type="evidence" value="ECO:0007669"/>
    <property type="project" value="InterPro"/>
</dbReference>
<comment type="caution">
    <text evidence="2">The sequence shown here is derived from an EMBL/GenBank/DDBJ whole genome shotgun (WGS) entry which is preliminary data.</text>
</comment>
<keyword evidence="1" id="KW-0732">Signal</keyword>
<name>A0AA39CES4_9EURO</name>